<organism evidence="5 6">
    <name type="scientific">Conexibacter woesei (strain DSM 14684 / CCUG 47730 / CIP 108061 / JCM 11494 / NBRC 100937 / ID131577)</name>
    <dbReference type="NCBI Taxonomy" id="469383"/>
    <lineage>
        <taxon>Bacteria</taxon>
        <taxon>Bacillati</taxon>
        <taxon>Actinomycetota</taxon>
        <taxon>Thermoleophilia</taxon>
        <taxon>Solirubrobacterales</taxon>
        <taxon>Conexibacteraceae</taxon>
        <taxon>Conexibacter</taxon>
    </lineage>
</organism>
<dbReference type="InterPro" id="IPR050237">
    <property type="entry name" value="ATP-dep_AMP-bd_enzyme"/>
</dbReference>
<sequence length="546" mass="58709" precursor="true">MTPYQLSIAALLRHGAAIHADSVVRCYDGERVERCTYADVVADAARLAAGLESLGLGPGDRIGVGLWNTREHLAAFLAIPAMGATIHTVNPRLSAEQLTFVLADAEDRLLVLDATMLPAFAGVDLGPVEHVVVVGGVDDAAHAALAALDRPWTPHGALVDGRPETYEWRDGDELDVATLCYTTGTTGEPKGAAYTQRHVVLHSLGECSANTLAISRDDVVMPISPMFHVNAWGLPYTAWLAGADLVLTGRHVQGEHLIRLIEQERPTVAAGVPTILADVLRCGEGRALDLSSLRLLMSGGSPVPRAVVEQFDRRWGVPVTQALGMTENGLLALARPPAGADREEAIGWRSRTGRVIAGVEVRAVAEDGTPLPADGESAGELEVRGWWVVGSYWNGRGADRFRDGWLRTGDVGTVDRSGWIEISDRLKDVIKSGGEWISSVAVEAAAMEHPAVAEAAVIAVPDERWFERPLVCVALRDGARLSPGELRAFLAERLQSWWLPERVAFVAAVPKTSVGKFDKKALRRQLQDGELEIELTRSASDAPARP</sequence>
<dbReference type="Pfam" id="PF13193">
    <property type="entry name" value="AMP-binding_C"/>
    <property type="match status" value="1"/>
</dbReference>
<dbReference type="STRING" id="469383.Cwoe_0442"/>
<dbReference type="PANTHER" id="PTHR43767:SF11">
    <property type="entry name" value="MEDIUM-CHAIN-FATTY-ACID--COA LIGASE"/>
    <property type="match status" value="1"/>
</dbReference>
<dbReference type="FunFam" id="3.30.300.30:FF:000008">
    <property type="entry name" value="2,3-dihydroxybenzoate-AMP ligase"/>
    <property type="match status" value="1"/>
</dbReference>
<dbReference type="RefSeq" id="WP_012931931.1">
    <property type="nucleotide sequence ID" value="NC_013739.1"/>
</dbReference>
<feature type="domain" description="AMP-binding enzyme C-terminal" evidence="4">
    <location>
        <begin position="442"/>
        <end position="516"/>
    </location>
</feature>
<dbReference type="InterPro" id="IPR020845">
    <property type="entry name" value="AMP-binding_CS"/>
</dbReference>
<dbReference type="PANTHER" id="PTHR43767">
    <property type="entry name" value="LONG-CHAIN-FATTY-ACID--COA LIGASE"/>
    <property type="match status" value="1"/>
</dbReference>
<evidence type="ECO:0000313" key="5">
    <source>
        <dbReference type="EMBL" id="ADB48878.1"/>
    </source>
</evidence>
<keyword evidence="6" id="KW-1185">Reference proteome</keyword>
<name>D3F7A7_CONWI</name>
<evidence type="ECO:0000259" key="4">
    <source>
        <dbReference type="Pfam" id="PF13193"/>
    </source>
</evidence>
<dbReference type="InterPro" id="IPR000873">
    <property type="entry name" value="AMP-dep_synth/lig_dom"/>
</dbReference>
<dbReference type="PROSITE" id="PS00455">
    <property type="entry name" value="AMP_BINDING"/>
    <property type="match status" value="1"/>
</dbReference>
<dbReference type="InterPro" id="IPR045851">
    <property type="entry name" value="AMP-bd_C_sf"/>
</dbReference>
<dbReference type="InterPro" id="IPR042099">
    <property type="entry name" value="ANL_N_sf"/>
</dbReference>
<reference evidence="5 6" key="1">
    <citation type="journal article" date="2010" name="Stand. Genomic Sci.">
        <title>Complete genome sequence of Conexibacter woesei type strain (ID131577).</title>
        <authorList>
            <person name="Pukall R."/>
            <person name="Lapidus A."/>
            <person name="Glavina Del Rio T."/>
            <person name="Copeland A."/>
            <person name="Tice H."/>
            <person name="Cheng J.-F."/>
            <person name="Lucas S."/>
            <person name="Chen F."/>
            <person name="Nolan M."/>
            <person name="Bruce D."/>
            <person name="Goodwin L."/>
            <person name="Pitluck S."/>
            <person name="Mavromatis K."/>
            <person name="Ivanova N."/>
            <person name="Ovchinnikova G."/>
            <person name="Pati A."/>
            <person name="Chen A."/>
            <person name="Palaniappan K."/>
            <person name="Land M."/>
            <person name="Hauser L."/>
            <person name="Chang Y.-J."/>
            <person name="Jeffries C.D."/>
            <person name="Chain P."/>
            <person name="Meincke L."/>
            <person name="Sims D."/>
            <person name="Brettin T."/>
            <person name="Detter J.C."/>
            <person name="Rohde M."/>
            <person name="Goeker M."/>
            <person name="Bristow J."/>
            <person name="Eisen J.A."/>
            <person name="Markowitz V."/>
            <person name="Kyrpides N.C."/>
            <person name="Klenk H.-P."/>
            <person name="Hugenholtz P."/>
        </authorList>
    </citation>
    <scope>NUCLEOTIDE SEQUENCE [LARGE SCALE GENOMIC DNA]</scope>
    <source>
        <strain evidence="6">DSM 14684 / CIP 108061 / JCM 11494 / NBRC 100937 / ID131577</strain>
    </source>
</reference>
<accession>D3F7A7</accession>
<evidence type="ECO:0000259" key="3">
    <source>
        <dbReference type="Pfam" id="PF00501"/>
    </source>
</evidence>
<dbReference type="InterPro" id="IPR025110">
    <property type="entry name" value="AMP-bd_C"/>
</dbReference>
<evidence type="ECO:0000256" key="1">
    <source>
        <dbReference type="ARBA" id="ARBA00006432"/>
    </source>
</evidence>
<dbReference type="Gene3D" id="3.30.300.30">
    <property type="match status" value="1"/>
</dbReference>
<evidence type="ECO:0000256" key="2">
    <source>
        <dbReference type="ARBA" id="ARBA00022598"/>
    </source>
</evidence>
<dbReference type="Proteomes" id="UP000008229">
    <property type="component" value="Chromosome"/>
</dbReference>
<dbReference type="Pfam" id="PF00501">
    <property type="entry name" value="AMP-binding"/>
    <property type="match status" value="1"/>
</dbReference>
<dbReference type="AlphaFoldDB" id="D3F7A7"/>
<dbReference type="OrthoDB" id="9803968at2"/>
<dbReference type="KEGG" id="cwo:Cwoe_0442"/>
<evidence type="ECO:0000313" key="6">
    <source>
        <dbReference type="Proteomes" id="UP000008229"/>
    </source>
</evidence>
<dbReference type="HOGENOM" id="CLU_000022_59_5_11"/>
<dbReference type="SUPFAM" id="SSF56801">
    <property type="entry name" value="Acetyl-CoA synthetase-like"/>
    <property type="match status" value="1"/>
</dbReference>
<dbReference type="EMBL" id="CP001854">
    <property type="protein sequence ID" value="ADB48878.1"/>
    <property type="molecule type" value="Genomic_DNA"/>
</dbReference>
<dbReference type="GO" id="GO:0016877">
    <property type="term" value="F:ligase activity, forming carbon-sulfur bonds"/>
    <property type="evidence" value="ECO:0007669"/>
    <property type="project" value="UniProtKB-ARBA"/>
</dbReference>
<keyword evidence="2 5" id="KW-0436">Ligase</keyword>
<reference evidence="6" key="2">
    <citation type="submission" date="2010-01" db="EMBL/GenBank/DDBJ databases">
        <title>The complete genome of Conexibacter woesei DSM 14684.</title>
        <authorList>
            <consortium name="US DOE Joint Genome Institute (JGI-PGF)"/>
            <person name="Lucas S."/>
            <person name="Copeland A."/>
            <person name="Lapidus A."/>
            <person name="Glavina del Rio T."/>
            <person name="Dalin E."/>
            <person name="Tice H."/>
            <person name="Bruce D."/>
            <person name="Goodwin L."/>
            <person name="Pitluck S."/>
            <person name="Kyrpides N."/>
            <person name="Mavromatis K."/>
            <person name="Ivanova N."/>
            <person name="Mikhailova N."/>
            <person name="Chertkov O."/>
            <person name="Brettin T."/>
            <person name="Detter J.C."/>
            <person name="Han C."/>
            <person name="Larimer F."/>
            <person name="Land M."/>
            <person name="Hauser L."/>
            <person name="Markowitz V."/>
            <person name="Cheng J.-F."/>
            <person name="Hugenholtz P."/>
            <person name="Woyke T."/>
            <person name="Wu D."/>
            <person name="Pukall R."/>
            <person name="Steenblock K."/>
            <person name="Schneider S."/>
            <person name="Klenk H.-P."/>
            <person name="Eisen J.A."/>
        </authorList>
    </citation>
    <scope>NUCLEOTIDE SEQUENCE [LARGE SCALE GENOMIC DNA]</scope>
    <source>
        <strain evidence="6">DSM 14684 / CIP 108061 / JCM 11494 / NBRC 100937 / ID131577</strain>
    </source>
</reference>
<dbReference type="Gene3D" id="3.40.50.12780">
    <property type="entry name" value="N-terminal domain of ligase-like"/>
    <property type="match status" value="1"/>
</dbReference>
<feature type="domain" description="AMP-dependent synthetase/ligase" evidence="3">
    <location>
        <begin position="19"/>
        <end position="393"/>
    </location>
</feature>
<comment type="similarity">
    <text evidence="1">Belongs to the ATP-dependent AMP-binding enzyme family.</text>
</comment>
<proteinExistence type="inferred from homology"/>
<gene>
    <name evidence="5" type="ordered locus">Cwoe_0442</name>
</gene>
<dbReference type="NCBIfam" id="NF004837">
    <property type="entry name" value="PRK06187.1"/>
    <property type="match status" value="1"/>
</dbReference>
<dbReference type="eggNOG" id="COG0318">
    <property type="taxonomic scope" value="Bacteria"/>
</dbReference>
<protein>
    <submittedName>
        <fullName evidence="5">AMP-dependent synthetase and ligase</fullName>
    </submittedName>
</protein>